<sequence length="153" mass="17330">KKGLMSASSEVDVFLGKSRIQDQLIAEHWAIKVGDFWYEIAGTSKNDDNIDNMIEVHTDDAKYYEIRHLGKVCISRENLVQWNRRWLENHSFYAFNGDNCQLYAKHFAWEFLGINIGTQNETIGNYAVGAGVGAMIVGFLAIATGIFIKGNRH</sequence>
<name>A0AAW2ZJL4_9EUKA</name>
<feature type="transmembrane region" description="Helical" evidence="1">
    <location>
        <begin position="126"/>
        <end position="148"/>
    </location>
</feature>
<protein>
    <recommendedName>
        <fullName evidence="4">LRAT domain-containing protein</fullName>
    </recommendedName>
</protein>
<keyword evidence="1" id="KW-1133">Transmembrane helix</keyword>
<keyword evidence="1" id="KW-0472">Membrane</keyword>
<evidence type="ECO:0000313" key="3">
    <source>
        <dbReference type="Proteomes" id="UP001431209"/>
    </source>
</evidence>
<keyword evidence="1" id="KW-0812">Transmembrane</keyword>
<gene>
    <name evidence="2" type="ORF">AKO1_013513</name>
</gene>
<comment type="caution">
    <text evidence="2">The sequence shown here is derived from an EMBL/GenBank/DDBJ whole genome shotgun (WGS) entry which is preliminary data.</text>
</comment>
<dbReference type="EMBL" id="JAOPGA020001491">
    <property type="protein sequence ID" value="KAL0488901.1"/>
    <property type="molecule type" value="Genomic_DNA"/>
</dbReference>
<reference evidence="2 3" key="1">
    <citation type="submission" date="2024-03" db="EMBL/GenBank/DDBJ databases">
        <title>The Acrasis kona genome and developmental transcriptomes reveal deep origins of eukaryotic multicellular pathways.</title>
        <authorList>
            <person name="Sheikh S."/>
            <person name="Fu C.-J."/>
            <person name="Brown M.W."/>
            <person name="Baldauf S.L."/>
        </authorList>
    </citation>
    <scope>NUCLEOTIDE SEQUENCE [LARGE SCALE GENOMIC DNA]</scope>
    <source>
        <strain evidence="2 3">ATCC MYA-3509</strain>
    </source>
</reference>
<evidence type="ECO:0000256" key="1">
    <source>
        <dbReference type="SAM" id="Phobius"/>
    </source>
</evidence>
<proteinExistence type="predicted"/>
<dbReference type="Proteomes" id="UP001431209">
    <property type="component" value="Unassembled WGS sequence"/>
</dbReference>
<feature type="non-terminal residue" evidence="2">
    <location>
        <position position="1"/>
    </location>
</feature>
<organism evidence="2 3">
    <name type="scientific">Acrasis kona</name>
    <dbReference type="NCBI Taxonomy" id="1008807"/>
    <lineage>
        <taxon>Eukaryota</taxon>
        <taxon>Discoba</taxon>
        <taxon>Heterolobosea</taxon>
        <taxon>Tetramitia</taxon>
        <taxon>Eutetramitia</taxon>
        <taxon>Acrasidae</taxon>
        <taxon>Acrasis</taxon>
    </lineage>
</organism>
<evidence type="ECO:0008006" key="4">
    <source>
        <dbReference type="Google" id="ProtNLM"/>
    </source>
</evidence>
<accession>A0AAW2ZJL4</accession>
<evidence type="ECO:0000313" key="2">
    <source>
        <dbReference type="EMBL" id="KAL0488901.1"/>
    </source>
</evidence>
<dbReference type="AlphaFoldDB" id="A0AAW2ZJL4"/>
<keyword evidence="3" id="KW-1185">Reference proteome</keyword>